<evidence type="ECO:0000313" key="3">
    <source>
        <dbReference type="EMBL" id="KAF3799544.1"/>
    </source>
</evidence>
<protein>
    <recommendedName>
        <fullName evidence="2">DJ-1/PfpI domain-containing protein</fullName>
    </recommendedName>
</protein>
<accession>A0A8H4C9B7</accession>
<dbReference type="AlphaFoldDB" id="A0A8H4C9B7"/>
<proteinExistence type="predicted"/>
<feature type="signal peptide" evidence="1">
    <location>
        <begin position="1"/>
        <end position="18"/>
    </location>
</feature>
<dbReference type="CDD" id="cd03139">
    <property type="entry name" value="GATase1_PfpI_2"/>
    <property type="match status" value="1"/>
</dbReference>
<dbReference type="EMBL" id="WVTB01000084">
    <property type="protein sequence ID" value="KAF3799544.1"/>
    <property type="molecule type" value="Genomic_DNA"/>
</dbReference>
<gene>
    <name evidence="3" type="ORF">GCG54_00002246</name>
</gene>
<organism evidence="3 4">
    <name type="scientific">Colletotrichum gloeosporioides</name>
    <name type="common">Anthracnose fungus</name>
    <name type="synonym">Glomerella cingulata</name>
    <dbReference type="NCBI Taxonomy" id="474922"/>
    <lineage>
        <taxon>Eukaryota</taxon>
        <taxon>Fungi</taxon>
        <taxon>Dikarya</taxon>
        <taxon>Ascomycota</taxon>
        <taxon>Pezizomycotina</taxon>
        <taxon>Sordariomycetes</taxon>
        <taxon>Hypocreomycetidae</taxon>
        <taxon>Glomerellales</taxon>
        <taxon>Glomerellaceae</taxon>
        <taxon>Colletotrichum</taxon>
        <taxon>Colletotrichum gloeosporioides species complex</taxon>
    </lineage>
</organism>
<feature type="domain" description="DJ-1/PfpI" evidence="2">
    <location>
        <begin position="50"/>
        <end position="226"/>
    </location>
</feature>
<keyword evidence="4" id="KW-1185">Reference proteome</keyword>
<dbReference type="Proteomes" id="UP000613401">
    <property type="component" value="Unassembled WGS sequence"/>
</dbReference>
<name>A0A8H4C9B7_COLGL</name>
<dbReference type="Pfam" id="PF01965">
    <property type="entry name" value="DJ-1_PfpI"/>
    <property type="match status" value="1"/>
</dbReference>
<feature type="chain" id="PRO_5034704426" description="DJ-1/PfpI domain-containing protein" evidence="1">
    <location>
        <begin position="19"/>
        <end position="264"/>
    </location>
</feature>
<evidence type="ECO:0000256" key="1">
    <source>
        <dbReference type="SAM" id="SignalP"/>
    </source>
</evidence>
<dbReference type="SUPFAM" id="SSF52317">
    <property type="entry name" value="Class I glutamine amidotransferase-like"/>
    <property type="match status" value="1"/>
</dbReference>
<dbReference type="InterPro" id="IPR052158">
    <property type="entry name" value="INH-QAR"/>
</dbReference>
<dbReference type="PANTHER" id="PTHR43130:SF15">
    <property type="entry name" value="THIJ_PFPI FAMILY PROTEIN (AFU_ORTHOLOGUE AFUA_5G14240)"/>
    <property type="match status" value="1"/>
</dbReference>
<comment type="caution">
    <text evidence="3">The sequence shown here is derived from an EMBL/GenBank/DDBJ whole genome shotgun (WGS) entry which is preliminary data.</text>
</comment>
<reference evidence="3" key="2">
    <citation type="submission" date="2020-03" db="EMBL/GenBank/DDBJ databases">
        <authorList>
            <person name="Fu F.-F."/>
            <person name="Chen J."/>
        </authorList>
    </citation>
    <scope>NUCLEOTIDE SEQUENCE</scope>
    <source>
        <strain evidence="3">Lc1</strain>
    </source>
</reference>
<dbReference type="PANTHER" id="PTHR43130">
    <property type="entry name" value="ARAC-FAMILY TRANSCRIPTIONAL REGULATOR"/>
    <property type="match status" value="1"/>
</dbReference>
<sequence length="264" mass="28203">MKFTISIVAASLTAVVAGNPVQARVDSITTRAANGTTNCTTALPVNYGALIFNGLDMIDIWGPLDVLQLNAHAYNMNVHFIAPTMDPIIAGVVNASDPALNKFGSNFWPSIQPTATFADDLDLDVLIVPGGPGVRAAGLEPIVEYIKEMYPKVKYLITICTGASLAARAGVLDGKRATTNKRAWAQMTAFGPKVNWVAPARYVIDGNIWSSSGVTSSLDLTYAFVAEVYGQNQSTLIANTMEHTPLAADDDVFTDIWSVPHTNN</sequence>
<keyword evidence="1" id="KW-0732">Signal</keyword>
<dbReference type="InterPro" id="IPR029062">
    <property type="entry name" value="Class_I_gatase-like"/>
</dbReference>
<dbReference type="RefSeq" id="XP_045258704.1">
    <property type="nucleotide sequence ID" value="XM_045402342.1"/>
</dbReference>
<dbReference type="GeneID" id="69009410"/>
<dbReference type="InterPro" id="IPR002818">
    <property type="entry name" value="DJ-1/PfpI"/>
</dbReference>
<evidence type="ECO:0000313" key="4">
    <source>
        <dbReference type="Proteomes" id="UP000613401"/>
    </source>
</evidence>
<evidence type="ECO:0000259" key="2">
    <source>
        <dbReference type="Pfam" id="PF01965"/>
    </source>
</evidence>
<reference evidence="3" key="1">
    <citation type="journal article" date="2020" name="Phytopathology">
        <title>Genome sequence and comparative analysis of Colletotrichum gloeosporioides isolated from Liriodendron leaves.</title>
        <authorList>
            <person name="Fu F.F."/>
            <person name="Hao Z."/>
            <person name="Wang P."/>
            <person name="Lu Y."/>
            <person name="Xue L.J."/>
            <person name="Wei G."/>
            <person name="Tian Y."/>
            <person name="Baishi H."/>
            <person name="Xu H."/>
            <person name="Shi J."/>
            <person name="Cheng T."/>
            <person name="Wang G."/>
            <person name="Yi Y."/>
            <person name="Chen J."/>
        </authorList>
    </citation>
    <scope>NUCLEOTIDE SEQUENCE</scope>
    <source>
        <strain evidence="3">Lc1</strain>
    </source>
</reference>
<dbReference type="Gene3D" id="3.40.50.880">
    <property type="match status" value="1"/>
</dbReference>